<organism evidence="2">
    <name type="scientific">Anguilla anguilla</name>
    <name type="common">European freshwater eel</name>
    <name type="synonym">Muraena anguilla</name>
    <dbReference type="NCBI Taxonomy" id="7936"/>
    <lineage>
        <taxon>Eukaryota</taxon>
        <taxon>Metazoa</taxon>
        <taxon>Chordata</taxon>
        <taxon>Craniata</taxon>
        <taxon>Vertebrata</taxon>
        <taxon>Euteleostomi</taxon>
        <taxon>Actinopterygii</taxon>
        <taxon>Neopterygii</taxon>
        <taxon>Teleostei</taxon>
        <taxon>Anguilliformes</taxon>
        <taxon>Anguillidae</taxon>
        <taxon>Anguilla</taxon>
    </lineage>
</organism>
<evidence type="ECO:0000313" key="2">
    <source>
        <dbReference type="EMBL" id="JAH21867.1"/>
    </source>
</evidence>
<accession>A0A0E9QZF0</accession>
<reference evidence="2" key="1">
    <citation type="submission" date="2014-11" db="EMBL/GenBank/DDBJ databases">
        <authorList>
            <person name="Amaro Gonzalez C."/>
        </authorList>
    </citation>
    <scope>NUCLEOTIDE SEQUENCE</scope>
</reference>
<proteinExistence type="predicted"/>
<protein>
    <submittedName>
        <fullName evidence="2">Uncharacterized protein</fullName>
    </submittedName>
</protein>
<sequence>MKIRHRLDRLNSSTVRPQIQTVPHMESAEMSMAEGTDSKQGQNL</sequence>
<feature type="region of interest" description="Disordered" evidence="1">
    <location>
        <begin position="1"/>
        <end position="44"/>
    </location>
</feature>
<feature type="compositionally biased region" description="Polar residues" evidence="1">
    <location>
        <begin position="10"/>
        <end position="21"/>
    </location>
</feature>
<dbReference type="EMBL" id="GBXM01086710">
    <property type="protein sequence ID" value="JAH21867.1"/>
    <property type="molecule type" value="Transcribed_RNA"/>
</dbReference>
<reference evidence="2" key="2">
    <citation type="journal article" date="2015" name="Fish Shellfish Immunol.">
        <title>Early steps in the European eel (Anguilla anguilla)-Vibrio vulnificus interaction in the gills: Role of the RtxA13 toxin.</title>
        <authorList>
            <person name="Callol A."/>
            <person name="Pajuelo D."/>
            <person name="Ebbesson L."/>
            <person name="Teles M."/>
            <person name="MacKenzie S."/>
            <person name="Amaro C."/>
        </authorList>
    </citation>
    <scope>NUCLEOTIDE SEQUENCE</scope>
</reference>
<evidence type="ECO:0000256" key="1">
    <source>
        <dbReference type="SAM" id="MobiDB-lite"/>
    </source>
</evidence>
<dbReference type="AlphaFoldDB" id="A0A0E9QZF0"/>
<name>A0A0E9QZF0_ANGAN</name>